<feature type="compositionally biased region" description="Basic and acidic residues" evidence="1">
    <location>
        <begin position="34"/>
        <end position="44"/>
    </location>
</feature>
<evidence type="ECO:0000256" key="1">
    <source>
        <dbReference type="SAM" id="MobiDB-lite"/>
    </source>
</evidence>
<evidence type="ECO:0000313" key="3">
    <source>
        <dbReference type="Proteomes" id="UP000678499"/>
    </source>
</evidence>
<dbReference type="EMBL" id="OA882281">
    <property type="protein sequence ID" value="CAD7274385.1"/>
    <property type="molecule type" value="Genomic_DNA"/>
</dbReference>
<accession>A0A7R9BFX3</accession>
<protein>
    <submittedName>
        <fullName evidence="2">Uncharacterized protein</fullName>
    </submittedName>
</protein>
<reference evidence="2" key="1">
    <citation type="submission" date="2020-11" db="EMBL/GenBank/DDBJ databases">
        <authorList>
            <person name="Tran Van P."/>
        </authorList>
    </citation>
    <scope>NUCLEOTIDE SEQUENCE</scope>
</reference>
<evidence type="ECO:0000313" key="2">
    <source>
        <dbReference type="EMBL" id="CAD7274385.1"/>
    </source>
</evidence>
<sequence>MIVIECVGSVAAAGGGDGDGGGVGGGWSSEEAQEAERAVEDSHDKSFLGSKIDVFPFDGPDSLQRRLGSVVCEKVSGKDAEM</sequence>
<name>A0A7R9BFX3_9CRUS</name>
<dbReference type="EMBL" id="CAJPEX010000244">
    <property type="protein sequence ID" value="CAG0914537.1"/>
    <property type="molecule type" value="Genomic_DNA"/>
</dbReference>
<feature type="region of interest" description="Disordered" evidence="1">
    <location>
        <begin position="11"/>
        <end position="44"/>
    </location>
</feature>
<feature type="compositionally biased region" description="Gly residues" evidence="1">
    <location>
        <begin position="13"/>
        <end position="27"/>
    </location>
</feature>
<organism evidence="2">
    <name type="scientific">Notodromas monacha</name>
    <dbReference type="NCBI Taxonomy" id="399045"/>
    <lineage>
        <taxon>Eukaryota</taxon>
        <taxon>Metazoa</taxon>
        <taxon>Ecdysozoa</taxon>
        <taxon>Arthropoda</taxon>
        <taxon>Crustacea</taxon>
        <taxon>Oligostraca</taxon>
        <taxon>Ostracoda</taxon>
        <taxon>Podocopa</taxon>
        <taxon>Podocopida</taxon>
        <taxon>Cypridocopina</taxon>
        <taxon>Cypridoidea</taxon>
        <taxon>Cyprididae</taxon>
        <taxon>Notodromas</taxon>
    </lineage>
</organism>
<gene>
    <name evidence="2" type="ORF">NMOB1V02_LOCUS2218</name>
</gene>
<dbReference type="Proteomes" id="UP000678499">
    <property type="component" value="Unassembled WGS sequence"/>
</dbReference>
<dbReference type="AlphaFoldDB" id="A0A7R9BFX3"/>
<proteinExistence type="predicted"/>
<keyword evidence="3" id="KW-1185">Reference proteome</keyword>